<dbReference type="PANTHER" id="PTHR44591:SF3">
    <property type="entry name" value="RESPONSE REGULATORY DOMAIN-CONTAINING PROTEIN"/>
    <property type="match status" value="1"/>
</dbReference>
<dbReference type="InterPro" id="IPR050595">
    <property type="entry name" value="Bact_response_regulator"/>
</dbReference>
<protein>
    <submittedName>
        <fullName evidence="4">Response regulator</fullName>
    </submittedName>
</protein>
<sequence>MGRILAVDDELDMLTLLKMMVEGYTEHQVTITNNPLEAKEMLDREQFDLILTDLKMPGMDGMELLEAVKQKDEDALVLVITAFGSLESAEEAMTKGAFDYITKPFRKEQILLSIDKAMRWREMVRQNKELRRQLEQGKS</sequence>
<dbReference type="SUPFAM" id="SSF52172">
    <property type="entry name" value="CheY-like"/>
    <property type="match status" value="1"/>
</dbReference>
<dbReference type="Pfam" id="PF00072">
    <property type="entry name" value="Response_reg"/>
    <property type="match status" value="1"/>
</dbReference>
<dbReference type="PROSITE" id="PS50110">
    <property type="entry name" value="RESPONSE_REGULATORY"/>
    <property type="match status" value="1"/>
</dbReference>
<accession>A0A7C5EN77</accession>
<name>A0A7C5EN77_9BACT</name>
<dbReference type="InterPro" id="IPR001789">
    <property type="entry name" value="Sig_transdc_resp-reg_receiver"/>
</dbReference>
<dbReference type="GO" id="GO:0000160">
    <property type="term" value="P:phosphorelay signal transduction system"/>
    <property type="evidence" value="ECO:0007669"/>
    <property type="project" value="InterPro"/>
</dbReference>
<gene>
    <name evidence="4" type="ORF">ENW48_09920</name>
</gene>
<dbReference type="AlphaFoldDB" id="A0A7C5EN77"/>
<dbReference type="Gene3D" id="3.40.50.2300">
    <property type="match status" value="1"/>
</dbReference>
<feature type="modified residue" description="4-aspartylphosphate" evidence="2">
    <location>
        <position position="53"/>
    </location>
</feature>
<evidence type="ECO:0000256" key="2">
    <source>
        <dbReference type="PROSITE-ProRule" id="PRU00169"/>
    </source>
</evidence>
<dbReference type="EMBL" id="DTKJ01000066">
    <property type="protein sequence ID" value="HGZ12517.1"/>
    <property type="molecule type" value="Genomic_DNA"/>
</dbReference>
<keyword evidence="1 2" id="KW-0597">Phosphoprotein</keyword>
<feature type="domain" description="Response regulatory" evidence="3">
    <location>
        <begin position="3"/>
        <end position="118"/>
    </location>
</feature>
<evidence type="ECO:0000313" key="4">
    <source>
        <dbReference type="EMBL" id="HGZ12517.1"/>
    </source>
</evidence>
<comment type="caution">
    <text evidence="4">The sequence shown here is derived from an EMBL/GenBank/DDBJ whole genome shotgun (WGS) entry which is preliminary data.</text>
</comment>
<evidence type="ECO:0000256" key="1">
    <source>
        <dbReference type="ARBA" id="ARBA00022553"/>
    </source>
</evidence>
<proteinExistence type="predicted"/>
<dbReference type="PANTHER" id="PTHR44591">
    <property type="entry name" value="STRESS RESPONSE REGULATOR PROTEIN 1"/>
    <property type="match status" value="1"/>
</dbReference>
<organism evidence="4">
    <name type="scientific">Desulfobacca acetoxidans</name>
    <dbReference type="NCBI Taxonomy" id="60893"/>
    <lineage>
        <taxon>Bacteria</taxon>
        <taxon>Pseudomonadati</taxon>
        <taxon>Thermodesulfobacteriota</taxon>
        <taxon>Desulfobaccia</taxon>
        <taxon>Desulfobaccales</taxon>
        <taxon>Desulfobaccaceae</taxon>
        <taxon>Desulfobacca</taxon>
    </lineage>
</organism>
<dbReference type="SMART" id="SM00448">
    <property type="entry name" value="REC"/>
    <property type="match status" value="1"/>
</dbReference>
<evidence type="ECO:0000259" key="3">
    <source>
        <dbReference type="PROSITE" id="PS50110"/>
    </source>
</evidence>
<dbReference type="InterPro" id="IPR011006">
    <property type="entry name" value="CheY-like_superfamily"/>
</dbReference>
<reference evidence="4" key="1">
    <citation type="journal article" date="2020" name="mSystems">
        <title>Genome- and Community-Level Interaction Insights into Carbon Utilization and Element Cycling Functions of Hydrothermarchaeota in Hydrothermal Sediment.</title>
        <authorList>
            <person name="Zhou Z."/>
            <person name="Liu Y."/>
            <person name="Xu W."/>
            <person name="Pan J."/>
            <person name="Luo Z.H."/>
            <person name="Li M."/>
        </authorList>
    </citation>
    <scope>NUCLEOTIDE SEQUENCE [LARGE SCALE GENOMIC DNA]</scope>
    <source>
        <strain evidence="4">SpSt-853</strain>
    </source>
</reference>